<dbReference type="Proteomes" id="UP000765509">
    <property type="component" value="Unassembled WGS sequence"/>
</dbReference>
<evidence type="ECO:0000313" key="2">
    <source>
        <dbReference type="Proteomes" id="UP000765509"/>
    </source>
</evidence>
<reference evidence="1" key="1">
    <citation type="submission" date="2021-03" db="EMBL/GenBank/DDBJ databases">
        <title>Draft genome sequence of rust myrtle Austropuccinia psidii MF-1, a brazilian biotype.</title>
        <authorList>
            <person name="Quecine M.C."/>
            <person name="Pachon D.M.R."/>
            <person name="Bonatelli M.L."/>
            <person name="Correr F.H."/>
            <person name="Franceschini L.M."/>
            <person name="Leite T.F."/>
            <person name="Margarido G.R.A."/>
            <person name="Almeida C.A."/>
            <person name="Ferrarezi J.A."/>
            <person name="Labate C.A."/>
        </authorList>
    </citation>
    <scope>NUCLEOTIDE SEQUENCE</scope>
    <source>
        <strain evidence="1">MF-1</strain>
    </source>
</reference>
<protein>
    <submittedName>
        <fullName evidence="1">Uncharacterized protein</fullName>
    </submittedName>
</protein>
<dbReference type="EMBL" id="AVOT02070356">
    <property type="protein sequence ID" value="MBW0560987.1"/>
    <property type="molecule type" value="Genomic_DNA"/>
</dbReference>
<evidence type="ECO:0000313" key="1">
    <source>
        <dbReference type="EMBL" id="MBW0560987.1"/>
    </source>
</evidence>
<proteinExistence type="predicted"/>
<sequence>MISLALNQIFHSLPSIDRYTSLKDDPKNGVNHQKMLCIFHGIQISLRMNPLLVYTSTSNKTGLQHQPELYHREISLTIRERAKPLIVCGSLEEKPSDYSLQIQRLPLYEGEGI</sequence>
<name>A0A9Q3JFS0_9BASI</name>
<dbReference type="AlphaFoldDB" id="A0A9Q3JFS0"/>
<accession>A0A9Q3JFS0</accession>
<keyword evidence="2" id="KW-1185">Reference proteome</keyword>
<organism evidence="1 2">
    <name type="scientific">Austropuccinia psidii MF-1</name>
    <dbReference type="NCBI Taxonomy" id="1389203"/>
    <lineage>
        <taxon>Eukaryota</taxon>
        <taxon>Fungi</taxon>
        <taxon>Dikarya</taxon>
        <taxon>Basidiomycota</taxon>
        <taxon>Pucciniomycotina</taxon>
        <taxon>Pucciniomycetes</taxon>
        <taxon>Pucciniales</taxon>
        <taxon>Sphaerophragmiaceae</taxon>
        <taxon>Austropuccinia</taxon>
    </lineage>
</organism>
<comment type="caution">
    <text evidence="1">The sequence shown here is derived from an EMBL/GenBank/DDBJ whole genome shotgun (WGS) entry which is preliminary data.</text>
</comment>
<gene>
    <name evidence="1" type="ORF">O181_100702</name>
</gene>